<feature type="transmembrane region" description="Helical" evidence="1">
    <location>
        <begin position="164"/>
        <end position="187"/>
    </location>
</feature>
<sequence length="358" mass="36962">MSHTRNATHLSYRADGGGAVTLRAALLVIGTLLLQLGFITSYLGAFHHPTPHRVDLDVVAPTAQLRDRTAHQLDGLSGSPLDAHPVSDEAKATRRIKHRETDAALIVNPSGRTDRLLVAGAAGNSLAQATEQVVTAAERSAGRTVAATDIVPASSGDSRSLSSFYLVIGWCVGGYLCAAILAISAGARPASPRRAVIRLAVLALYSVLAGLGGAIIVGPVLGALPGSFPALWGLGALTVFAVGAATLALQALFGVLGIGLAILLVVVLGNPSSGGPYPYPLLPAFWRHIGPYLPPGAGTWTSRSIAYFQGNAVTWPLLVLAGWAVVGTLLTLLASAIRTRVHPDSPELLNPPAGRPRV</sequence>
<evidence type="ECO:0000313" key="2">
    <source>
        <dbReference type="EMBL" id="TGB09431.1"/>
    </source>
</evidence>
<feature type="transmembrane region" description="Helical" evidence="1">
    <location>
        <begin position="20"/>
        <end position="43"/>
    </location>
</feature>
<proteinExistence type="predicted"/>
<evidence type="ECO:0000256" key="1">
    <source>
        <dbReference type="SAM" id="Phobius"/>
    </source>
</evidence>
<keyword evidence="1" id="KW-1133">Transmembrane helix</keyword>
<organism evidence="2 3">
    <name type="scientific">Streptomyces palmae</name>
    <dbReference type="NCBI Taxonomy" id="1701085"/>
    <lineage>
        <taxon>Bacteria</taxon>
        <taxon>Bacillati</taxon>
        <taxon>Actinomycetota</taxon>
        <taxon>Actinomycetes</taxon>
        <taxon>Kitasatosporales</taxon>
        <taxon>Streptomycetaceae</taxon>
        <taxon>Streptomyces</taxon>
    </lineage>
</organism>
<reference evidence="2 3" key="1">
    <citation type="submission" date="2019-03" db="EMBL/GenBank/DDBJ databases">
        <authorList>
            <person name="Gonzalez-Pimentel J.L."/>
        </authorList>
    </citation>
    <scope>NUCLEOTIDE SEQUENCE [LARGE SCALE GENOMIC DNA]</scope>
    <source>
        <strain evidence="2 3">JCM 31289</strain>
    </source>
</reference>
<dbReference type="Proteomes" id="UP000297948">
    <property type="component" value="Unassembled WGS sequence"/>
</dbReference>
<dbReference type="EMBL" id="SRID01000104">
    <property type="protein sequence ID" value="TGB09431.1"/>
    <property type="molecule type" value="Genomic_DNA"/>
</dbReference>
<keyword evidence="1" id="KW-0812">Transmembrane</keyword>
<gene>
    <name evidence="2" type="ORF">E4099_13710</name>
</gene>
<feature type="transmembrane region" description="Helical" evidence="1">
    <location>
        <begin position="199"/>
        <end position="221"/>
    </location>
</feature>
<protein>
    <submittedName>
        <fullName evidence="2">DUF3533 domain-containing protein</fullName>
    </submittedName>
</protein>
<comment type="caution">
    <text evidence="2">The sequence shown here is derived from an EMBL/GenBank/DDBJ whole genome shotgun (WGS) entry which is preliminary data.</text>
</comment>
<dbReference type="OrthoDB" id="3217869at2"/>
<feature type="transmembrane region" description="Helical" evidence="1">
    <location>
        <begin position="227"/>
        <end position="244"/>
    </location>
</feature>
<evidence type="ECO:0000313" key="3">
    <source>
        <dbReference type="Proteomes" id="UP000297948"/>
    </source>
</evidence>
<accession>A0A4Z0HA47</accession>
<keyword evidence="1" id="KW-0472">Membrane</keyword>
<name>A0A4Z0HA47_9ACTN</name>
<feature type="transmembrane region" description="Helical" evidence="1">
    <location>
        <begin position="251"/>
        <end position="269"/>
    </location>
</feature>
<feature type="transmembrane region" description="Helical" evidence="1">
    <location>
        <begin position="313"/>
        <end position="334"/>
    </location>
</feature>
<dbReference type="AlphaFoldDB" id="A0A4Z0HA47"/>
<keyword evidence="3" id="KW-1185">Reference proteome</keyword>